<organism evidence="1 2">
    <name type="scientific">Plasmodium brasilianum</name>
    <dbReference type="NCBI Taxonomy" id="5824"/>
    <lineage>
        <taxon>Eukaryota</taxon>
        <taxon>Sar</taxon>
        <taxon>Alveolata</taxon>
        <taxon>Apicomplexa</taxon>
        <taxon>Aconoidasida</taxon>
        <taxon>Haemosporida</taxon>
        <taxon>Plasmodiidae</taxon>
        <taxon>Plasmodium</taxon>
        <taxon>Plasmodium (Plasmodium)</taxon>
    </lineage>
</organism>
<accession>A0ACB9Y605</accession>
<evidence type="ECO:0000313" key="2">
    <source>
        <dbReference type="Proteomes" id="UP001056978"/>
    </source>
</evidence>
<name>A0ACB9Y605_PLABR</name>
<protein>
    <submittedName>
        <fullName evidence="1">Uncharacterized protein</fullName>
    </submittedName>
</protein>
<dbReference type="EMBL" id="CM043781">
    <property type="protein sequence ID" value="KAI4836007.1"/>
    <property type="molecule type" value="Genomic_DNA"/>
</dbReference>
<proteinExistence type="predicted"/>
<evidence type="ECO:0000313" key="1">
    <source>
        <dbReference type="EMBL" id="KAI4836007.1"/>
    </source>
</evidence>
<keyword evidence="2" id="KW-1185">Reference proteome</keyword>
<dbReference type="Proteomes" id="UP001056978">
    <property type="component" value="Chromosome 13"/>
</dbReference>
<comment type="caution">
    <text evidence="1">The sequence shown here is derived from an EMBL/GenBank/DDBJ whole genome shotgun (WGS) entry which is preliminary data.</text>
</comment>
<sequence length="245" mass="29008">MLNFFNKAIIFPILTCNWKYLDELIIHRKSWYNGYNIINTHNVRFTRLLSSKTKVEEKRKTIISKNRINGSLYQSDDSLGERINSFEEDNILRKRFIDLMQRDITDQEFNDLMKYTMFPKQHDSLNTQRNLKTKCNNIKQYNNINKHKIPHTYSKKVDSKNESSLFQNSSSHNHRSFKNQDIDKNLLYSRKSGQVYSSIMLKKKLFKKGLLIFIALIVLCICITLISYYVLNSNGVDISKLKQCL</sequence>
<reference evidence="1" key="1">
    <citation type="submission" date="2022-06" db="EMBL/GenBank/DDBJ databases">
        <title>The First Complete Genome of the Simian Malaria Parasite Plasmodium brasilianum.</title>
        <authorList>
            <person name="Bajic M."/>
            <person name="Ravishankar S."/>
        </authorList>
    </citation>
    <scope>NUCLEOTIDE SEQUENCE</scope>
    <source>
        <strain evidence="1">Bolivian I</strain>
    </source>
</reference>
<gene>
    <name evidence="1" type="ORF">MKS88_005227</name>
</gene>